<organism evidence="4 5">
    <name type="scientific">Shinella fusca</name>
    <dbReference type="NCBI Taxonomy" id="544480"/>
    <lineage>
        <taxon>Bacteria</taxon>
        <taxon>Pseudomonadati</taxon>
        <taxon>Pseudomonadota</taxon>
        <taxon>Alphaproteobacteria</taxon>
        <taxon>Hyphomicrobiales</taxon>
        <taxon>Rhizobiaceae</taxon>
        <taxon>Shinella</taxon>
    </lineage>
</organism>
<proteinExistence type="predicted"/>
<evidence type="ECO:0000259" key="2">
    <source>
        <dbReference type="Pfam" id="PF03354"/>
    </source>
</evidence>
<dbReference type="AlphaFoldDB" id="A0A7W7YTF7"/>
<evidence type="ECO:0000259" key="3">
    <source>
        <dbReference type="Pfam" id="PF20441"/>
    </source>
</evidence>
<dbReference type="Pfam" id="PF03354">
    <property type="entry name" value="TerL_ATPase"/>
    <property type="match status" value="1"/>
</dbReference>
<dbReference type="Gene3D" id="3.40.50.300">
    <property type="entry name" value="P-loop containing nucleotide triphosphate hydrolases"/>
    <property type="match status" value="1"/>
</dbReference>
<feature type="domain" description="Terminase large subunit-like endonuclease" evidence="3">
    <location>
        <begin position="242"/>
        <end position="529"/>
    </location>
</feature>
<evidence type="ECO:0000256" key="1">
    <source>
        <dbReference type="SAM" id="MobiDB-lite"/>
    </source>
</evidence>
<name>A0A7W7YTF7_9HYPH</name>
<dbReference type="InterPro" id="IPR046461">
    <property type="entry name" value="TerL_ATPase"/>
</dbReference>
<protein>
    <submittedName>
        <fullName evidence="4">Phage terminase large subunit-like protein</fullName>
    </submittedName>
</protein>
<keyword evidence="5" id="KW-1185">Reference proteome</keyword>
<dbReference type="Gene3D" id="3.30.420.240">
    <property type="match status" value="1"/>
</dbReference>
<reference evidence="4 5" key="1">
    <citation type="submission" date="2020-08" db="EMBL/GenBank/DDBJ databases">
        <title>Genomic Encyclopedia of Type Strains, Phase IV (KMG-IV): sequencing the most valuable type-strain genomes for metagenomic binning, comparative biology and taxonomic classification.</title>
        <authorList>
            <person name="Goeker M."/>
        </authorList>
    </citation>
    <scope>NUCLEOTIDE SEQUENCE [LARGE SCALE GENOMIC DNA]</scope>
    <source>
        <strain evidence="4 5">DSM 21319</strain>
    </source>
</reference>
<dbReference type="RefSeq" id="WP_184142064.1">
    <property type="nucleotide sequence ID" value="NZ_JACHIK010000003.1"/>
</dbReference>
<evidence type="ECO:0000313" key="4">
    <source>
        <dbReference type="EMBL" id="MBB5041941.1"/>
    </source>
</evidence>
<dbReference type="InterPro" id="IPR046462">
    <property type="entry name" value="TerL_nuclease"/>
</dbReference>
<accession>A0A7W7YTF7</accession>
<feature type="region of interest" description="Disordered" evidence="1">
    <location>
        <begin position="533"/>
        <end position="553"/>
    </location>
</feature>
<sequence length="553" mass="60668">MLSEAVVGAIKCGPTPVLRDWRKLPTEKLTRGERMCRFIETYLVVPEGELVGQPIRLLDFQVAFILAVYDNPAGTSRAYLSIARKNSKTATIACLLLGHVVGPEAFPNSRIMSGARSRDQAAEVFNYASKMLMMSERLKGKYRIVPSGKMIVGLKKNVVYRASSAEAKSAHGGSPLVAILDEVGQIKGPHDDFVEAIVTSQGAYGDKAMIFAISTQAATDNDLFSRWLDDAETSKAPRTVSHLYAAPADCDVLDEDAWKAANPALGVFKSVSSIRDDAERAARMPTEEASFRWLHLNQRIDASAPFVSPAVWRACDGPVSDFDGLPVFGGLDLSEVSDLTALVLMAPKDVDGKTVWHVKPTFWLPGDGLREKAKADRVPYDVWNTPDEDGRRFLETTPGPTVEYEFVAHHLRGLFDRMDIRKIGFDRWNWRHLKPWLQAAGFTDEQLDGDNAVFEPFGQGFASMSPALRDLESLILNRRIAHGGHPVLTMCMMNATVKQDPSGNRKLEKKKSRGRIDGAVALAQAAAMAGTYEGASEASSPWDNPEFSIAKAA</sequence>
<dbReference type="EMBL" id="JACHIK010000003">
    <property type="protein sequence ID" value="MBB5041941.1"/>
    <property type="molecule type" value="Genomic_DNA"/>
</dbReference>
<feature type="domain" description="Terminase large subunit-like ATPase" evidence="2">
    <location>
        <begin position="60"/>
        <end position="217"/>
    </location>
</feature>
<dbReference type="PANTHER" id="PTHR41287">
    <property type="match status" value="1"/>
</dbReference>
<dbReference type="InterPro" id="IPR005021">
    <property type="entry name" value="Terminase_largesu-like"/>
</dbReference>
<dbReference type="GO" id="GO:0004519">
    <property type="term" value="F:endonuclease activity"/>
    <property type="evidence" value="ECO:0007669"/>
    <property type="project" value="InterPro"/>
</dbReference>
<dbReference type="InterPro" id="IPR027417">
    <property type="entry name" value="P-loop_NTPase"/>
</dbReference>
<dbReference type="Proteomes" id="UP000535406">
    <property type="component" value="Unassembled WGS sequence"/>
</dbReference>
<dbReference type="PANTHER" id="PTHR41287:SF1">
    <property type="entry name" value="PROTEIN YMFN"/>
    <property type="match status" value="1"/>
</dbReference>
<dbReference type="Pfam" id="PF20441">
    <property type="entry name" value="TerL_nuclease"/>
    <property type="match status" value="1"/>
</dbReference>
<evidence type="ECO:0000313" key="5">
    <source>
        <dbReference type="Proteomes" id="UP000535406"/>
    </source>
</evidence>
<gene>
    <name evidence="4" type="ORF">HNQ66_001324</name>
</gene>
<comment type="caution">
    <text evidence="4">The sequence shown here is derived from an EMBL/GenBank/DDBJ whole genome shotgun (WGS) entry which is preliminary data.</text>
</comment>